<feature type="domain" description="Cytochrome b561" evidence="10">
    <location>
        <begin position="35"/>
        <end position="242"/>
    </location>
</feature>
<dbReference type="EMBL" id="MCFJ01000009">
    <property type="protein sequence ID" value="ORY62055.1"/>
    <property type="molecule type" value="Genomic_DNA"/>
</dbReference>
<dbReference type="GeneID" id="63776731"/>
<comment type="caution">
    <text evidence="11">The sequence shown here is derived from an EMBL/GenBank/DDBJ whole genome shotgun (WGS) entry which is preliminary data.</text>
</comment>
<evidence type="ECO:0000259" key="10">
    <source>
        <dbReference type="PROSITE" id="PS50939"/>
    </source>
</evidence>
<dbReference type="STRING" id="1141098.A0A1Y2DTU5"/>
<keyword evidence="5 8" id="KW-1133">Transmembrane helix</keyword>
<keyword evidence="6 8" id="KW-0472">Membrane</keyword>
<keyword evidence="9" id="KW-0732">Signal</keyword>
<dbReference type="PROSITE" id="PS50939">
    <property type="entry name" value="CYTOCHROME_B561"/>
    <property type="match status" value="1"/>
</dbReference>
<keyword evidence="12" id="KW-1185">Reference proteome</keyword>
<evidence type="ECO:0000313" key="11">
    <source>
        <dbReference type="EMBL" id="ORY62055.1"/>
    </source>
</evidence>
<protein>
    <recommendedName>
        <fullName evidence="10">Cytochrome b561 domain-containing protein</fullName>
    </recommendedName>
</protein>
<feature type="transmembrane region" description="Helical" evidence="8">
    <location>
        <begin position="98"/>
        <end position="125"/>
    </location>
</feature>
<feature type="transmembrane region" description="Helical" evidence="8">
    <location>
        <begin position="71"/>
        <end position="91"/>
    </location>
</feature>
<sequence length="312" mass="33900">MKSLVLYLLALVAIAQAQRWWDADGDGDGDGYFDGDGGFDGNDDGNGDGFGDSFQNGIGFDIQQAMSYRNIHGILAAVAFVALFPLGSIFMRVIPGRFAWIIHGITQMIAYIVYIAGAALGIYLVRMVQIPPNNSSLLEMEQTRAHPIIGLVVLAVLFLQPVLGWIHHIRFKALGRRTAWSYAHLFIGRTTITLGIINGGLGLQLAGASDSAITAYSIVAAIMWTLWVIAAAYGEVKKRRVVKKQPEYMNQPSPPYTVGPMYGDATYNEPRTYTPGSAVAGAETEMTTRKPKRSAGSVSLTSTEQTRRAAQH</sequence>
<keyword evidence="3 8" id="KW-0812">Transmembrane</keyword>
<evidence type="ECO:0000256" key="3">
    <source>
        <dbReference type="ARBA" id="ARBA00022692"/>
    </source>
</evidence>
<feature type="transmembrane region" description="Helical" evidence="8">
    <location>
        <begin position="186"/>
        <end position="207"/>
    </location>
</feature>
<dbReference type="PANTHER" id="PTHR47797:SF1">
    <property type="entry name" value="CYTOCHROME B561 DOMAIN-CONTAINING PROTEIN-RELATED"/>
    <property type="match status" value="1"/>
</dbReference>
<dbReference type="InterPro" id="IPR006593">
    <property type="entry name" value="Cyt_b561/ferric_Rdtase_TM"/>
</dbReference>
<evidence type="ECO:0000256" key="5">
    <source>
        <dbReference type="ARBA" id="ARBA00022989"/>
    </source>
</evidence>
<reference evidence="11 12" key="1">
    <citation type="submission" date="2016-07" db="EMBL/GenBank/DDBJ databases">
        <title>Pervasive Adenine N6-methylation of Active Genes in Fungi.</title>
        <authorList>
            <consortium name="DOE Joint Genome Institute"/>
            <person name="Mondo S.J."/>
            <person name="Dannebaum R.O."/>
            <person name="Kuo R.C."/>
            <person name="Labutti K."/>
            <person name="Haridas S."/>
            <person name="Kuo A."/>
            <person name="Salamov A."/>
            <person name="Ahrendt S.R."/>
            <person name="Lipzen A."/>
            <person name="Sullivan W."/>
            <person name="Andreopoulos W.B."/>
            <person name="Clum A."/>
            <person name="Lindquist E."/>
            <person name="Daum C."/>
            <person name="Ramamoorthy G.K."/>
            <person name="Gryganskyi A."/>
            <person name="Culley D."/>
            <person name="Magnuson J.K."/>
            <person name="James T.Y."/>
            <person name="O'Malley M.A."/>
            <person name="Stajich J.E."/>
            <person name="Spatafora J.W."/>
            <person name="Visel A."/>
            <person name="Grigoriev I.V."/>
        </authorList>
    </citation>
    <scope>NUCLEOTIDE SEQUENCE [LARGE SCALE GENOMIC DNA]</scope>
    <source>
        <strain evidence="11 12">CBS 129021</strain>
    </source>
</reference>
<dbReference type="RefSeq" id="XP_040713891.1">
    <property type="nucleotide sequence ID" value="XM_040860519.1"/>
</dbReference>
<proteinExistence type="predicted"/>
<feature type="signal peptide" evidence="9">
    <location>
        <begin position="1"/>
        <end position="17"/>
    </location>
</feature>
<keyword evidence="4" id="KW-0249">Electron transport</keyword>
<keyword evidence="2" id="KW-0813">Transport</keyword>
<feature type="transmembrane region" description="Helical" evidence="8">
    <location>
        <begin position="145"/>
        <end position="166"/>
    </location>
</feature>
<dbReference type="Proteomes" id="UP000193689">
    <property type="component" value="Unassembled WGS sequence"/>
</dbReference>
<feature type="transmembrane region" description="Helical" evidence="8">
    <location>
        <begin position="213"/>
        <end position="234"/>
    </location>
</feature>
<evidence type="ECO:0000256" key="1">
    <source>
        <dbReference type="ARBA" id="ARBA00004370"/>
    </source>
</evidence>
<feature type="region of interest" description="Disordered" evidence="7">
    <location>
        <begin position="273"/>
        <end position="312"/>
    </location>
</feature>
<dbReference type="InParanoid" id="A0A1Y2DTU5"/>
<organism evidence="11 12">
    <name type="scientific">Pseudomassariella vexata</name>
    <dbReference type="NCBI Taxonomy" id="1141098"/>
    <lineage>
        <taxon>Eukaryota</taxon>
        <taxon>Fungi</taxon>
        <taxon>Dikarya</taxon>
        <taxon>Ascomycota</taxon>
        <taxon>Pezizomycotina</taxon>
        <taxon>Sordariomycetes</taxon>
        <taxon>Xylariomycetidae</taxon>
        <taxon>Amphisphaeriales</taxon>
        <taxon>Pseudomassariaceae</taxon>
        <taxon>Pseudomassariella</taxon>
    </lineage>
</organism>
<comment type="subcellular location">
    <subcellularLocation>
        <location evidence="1">Membrane</location>
    </subcellularLocation>
</comment>
<feature type="chain" id="PRO_5013231619" description="Cytochrome b561 domain-containing protein" evidence="9">
    <location>
        <begin position="18"/>
        <end position="312"/>
    </location>
</feature>
<evidence type="ECO:0000256" key="8">
    <source>
        <dbReference type="SAM" id="Phobius"/>
    </source>
</evidence>
<evidence type="ECO:0000256" key="2">
    <source>
        <dbReference type="ARBA" id="ARBA00022448"/>
    </source>
</evidence>
<dbReference type="Gene3D" id="1.20.120.1770">
    <property type="match status" value="1"/>
</dbReference>
<dbReference type="GO" id="GO:0016020">
    <property type="term" value="C:membrane"/>
    <property type="evidence" value="ECO:0007669"/>
    <property type="project" value="UniProtKB-SubCell"/>
</dbReference>
<evidence type="ECO:0000313" key="12">
    <source>
        <dbReference type="Proteomes" id="UP000193689"/>
    </source>
</evidence>
<dbReference type="AlphaFoldDB" id="A0A1Y2DTU5"/>
<dbReference type="OrthoDB" id="19261at2759"/>
<evidence type="ECO:0000256" key="7">
    <source>
        <dbReference type="SAM" id="MobiDB-lite"/>
    </source>
</evidence>
<accession>A0A1Y2DTU5</accession>
<name>A0A1Y2DTU5_9PEZI</name>
<gene>
    <name evidence="11" type="ORF">BCR38DRAFT_437282</name>
</gene>
<dbReference type="SMART" id="SM00665">
    <property type="entry name" value="B561"/>
    <property type="match status" value="1"/>
</dbReference>
<evidence type="ECO:0000256" key="4">
    <source>
        <dbReference type="ARBA" id="ARBA00022982"/>
    </source>
</evidence>
<evidence type="ECO:0000256" key="9">
    <source>
        <dbReference type="SAM" id="SignalP"/>
    </source>
</evidence>
<dbReference type="PANTHER" id="PTHR47797">
    <property type="entry name" value="DEHYDROGENASE, PUTATIVE (AFU_ORTHOLOGUE AFUA_8G05805)-RELATED"/>
    <property type="match status" value="1"/>
</dbReference>
<evidence type="ECO:0000256" key="6">
    <source>
        <dbReference type="ARBA" id="ARBA00023136"/>
    </source>
</evidence>
<dbReference type="CDD" id="cd08760">
    <property type="entry name" value="Cyt_b561_FRRS1_like"/>
    <property type="match status" value="1"/>
</dbReference>